<feature type="compositionally biased region" description="Polar residues" evidence="1">
    <location>
        <begin position="372"/>
        <end position="382"/>
    </location>
</feature>
<dbReference type="EMBL" id="CP055901">
    <property type="protein sequence ID" value="QKX61242.1"/>
    <property type="molecule type" value="Genomic_DNA"/>
</dbReference>
<feature type="compositionally biased region" description="Polar residues" evidence="1">
    <location>
        <begin position="1"/>
        <end position="15"/>
    </location>
</feature>
<feature type="compositionally biased region" description="Polar residues" evidence="1">
    <location>
        <begin position="431"/>
        <end position="440"/>
    </location>
</feature>
<feature type="region of interest" description="Disordered" evidence="1">
    <location>
        <begin position="338"/>
        <end position="358"/>
    </location>
</feature>
<feature type="region of interest" description="Disordered" evidence="1">
    <location>
        <begin position="81"/>
        <end position="102"/>
    </location>
</feature>
<evidence type="ECO:0000256" key="1">
    <source>
        <dbReference type="SAM" id="MobiDB-lite"/>
    </source>
</evidence>
<dbReference type="OrthoDB" id="4586300at2759"/>
<dbReference type="AlphaFoldDB" id="A0A7H8R4G8"/>
<dbReference type="Proteomes" id="UP000509510">
    <property type="component" value="Chromosome IV"/>
</dbReference>
<feature type="compositionally biased region" description="Basic and acidic residues" evidence="1">
    <location>
        <begin position="16"/>
        <end position="30"/>
    </location>
</feature>
<organism evidence="2 3">
    <name type="scientific">Talaromyces rugulosus</name>
    <name type="common">Penicillium rugulosum</name>
    <dbReference type="NCBI Taxonomy" id="121627"/>
    <lineage>
        <taxon>Eukaryota</taxon>
        <taxon>Fungi</taxon>
        <taxon>Dikarya</taxon>
        <taxon>Ascomycota</taxon>
        <taxon>Pezizomycotina</taxon>
        <taxon>Eurotiomycetes</taxon>
        <taxon>Eurotiomycetidae</taxon>
        <taxon>Eurotiales</taxon>
        <taxon>Trichocomaceae</taxon>
        <taxon>Talaromyces</taxon>
        <taxon>Talaromyces sect. Islandici</taxon>
    </lineage>
</organism>
<keyword evidence="3" id="KW-1185">Reference proteome</keyword>
<protein>
    <submittedName>
        <fullName evidence="2">Uncharacterized protein</fullName>
    </submittedName>
</protein>
<sequence>MAGASSTDKPSTQNTDARDKPPTDTARTETEEQNPFIAFRRYADEQISSMLQSVMGIPSMMAPPHSNKWPQFDEEIQQRLRRNEPAEPNGDEDRSTDRWNRGHWGSGHDGDFFGSWGFPRHSLNSFESFFDERSPFGFGGFFSPDSAFFGGDSQTWPISYLLLSPYSPLHLERSQGRNRHQQGMLSSFFSPYEAVELDPSEPRWRDAFEDLLRVENGLALLDQSNGSDRSRQPPNEWLRGLVQRGSIGSNWRLTGPDDHRYGLALERPQQYNDINGNPRIERQPDTEKENIIEKIEPETELDLYDRFLNDIASSHEKYSRAFADSPLMRLLEEERKRHLEQQEDQREPHTEKTESKDWLEYTANGNRELLDSQYTNDQSSGEPNVVSTMTRTVRRTQPDGSISTKTIKTRRFADGSEESNESVEVIPPPTQKNENQQGSSNEEKGDNNSSGGWFWTR</sequence>
<dbReference type="GeneID" id="55995878"/>
<reference evidence="3" key="1">
    <citation type="submission" date="2020-06" db="EMBL/GenBank/DDBJ databases">
        <title>A chromosome-scale genome assembly of Talaromyces rugulosus W13939.</title>
        <authorList>
            <person name="Wang B."/>
            <person name="Guo L."/>
            <person name="Ye K."/>
            <person name="Wang L."/>
        </authorList>
    </citation>
    <scope>NUCLEOTIDE SEQUENCE [LARGE SCALE GENOMIC DNA]</scope>
    <source>
        <strain evidence="3">W13939</strain>
    </source>
</reference>
<evidence type="ECO:0000313" key="2">
    <source>
        <dbReference type="EMBL" id="QKX61242.1"/>
    </source>
</evidence>
<feature type="region of interest" description="Disordered" evidence="1">
    <location>
        <begin position="1"/>
        <end position="41"/>
    </location>
</feature>
<name>A0A7H8R4G8_TALRU</name>
<proteinExistence type="predicted"/>
<dbReference type="KEGG" id="trg:TRUGW13939_08389"/>
<gene>
    <name evidence="2" type="ORF">TRUGW13939_08389</name>
</gene>
<dbReference type="RefSeq" id="XP_035347417.1">
    <property type="nucleotide sequence ID" value="XM_035491524.1"/>
</dbReference>
<feature type="region of interest" description="Disordered" evidence="1">
    <location>
        <begin position="57"/>
        <end position="76"/>
    </location>
</feature>
<feature type="region of interest" description="Disordered" evidence="1">
    <location>
        <begin position="372"/>
        <end position="457"/>
    </location>
</feature>
<accession>A0A7H8R4G8</accession>
<evidence type="ECO:0000313" key="3">
    <source>
        <dbReference type="Proteomes" id="UP000509510"/>
    </source>
</evidence>